<proteinExistence type="predicted"/>
<evidence type="ECO:0000313" key="1">
    <source>
        <dbReference type="EMBL" id="KEQ05555.1"/>
    </source>
</evidence>
<gene>
    <name evidence="1" type="ORF">GV68_08475</name>
</gene>
<sequence>MAIASYDAIKMSLEIENAAREELRKQRSYTLYFFAKAIADKEATVMYQSKGIGILGAKLVWKDGTTMLIDHKTYKALFKDKMIGLMGLTLRHRELKLWNTQDLPWKPASDRLTVEQKLLEIPNGS</sequence>
<dbReference type="EMBL" id="JOKJ01000019">
    <property type="protein sequence ID" value="KEQ05555.1"/>
    <property type="molecule type" value="Genomic_DNA"/>
</dbReference>
<evidence type="ECO:0000313" key="2">
    <source>
        <dbReference type="Proteomes" id="UP000052167"/>
    </source>
</evidence>
<dbReference type="AlphaFoldDB" id="A0A922TAD5"/>
<keyword evidence="2" id="KW-1185">Reference proteome</keyword>
<reference evidence="1 2" key="1">
    <citation type="submission" date="2014-06" db="EMBL/GenBank/DDBJ databases">
        <title>Rhizobium pelagicum/R2-400B4.</title>
        <authorList>
            <person name="Kimes N.E."/>
            <person name="Lopez-Perez M."/>
        </authorList>
    </citation>
    <scope>NUCLEOTIDE SEQUENCE [LARGE SCALE GENOMIC DNA]</scope>
    <source>
        <strain evidence="1 2">R2-400B4</strain>
    </source>
</reference>
<dbReference type="Proteomes" id="UP000052167">
    <property type="component" value="Unassembled WGS sequence"/>
</dbReference>
<accession>A0A922TAD5</accession>
<dbReference type="RefSeq" id="WP_037189681.1">
    <property type="nucleotide sequence ID" value="NZ_JOKJ01000019.1"/>
</dbReference>
<name>A0A922TAD5_9HYPH</name>
<protein>
    <submittedName>
        <fullName evidence="1">Uncharacterized protein</fullName>
    </submittedName>
</protein>
<comment type="caution">
    <text evidence="1">The sequence shown here is derived from an EMBL/GenBank/DDBJ whole genome shotgun (WGS) entry which is preliminary data.</text>
</comment>
<organism evidence="1 2">
    <name type="scientific">Pseudorhizobium pelagicum</name>
    <dbReference type="NCBI Taxonomy" id="1509405"/>
    <lineage>
        <taxon>Bacteria</taxon>
        <taxon>Pseudomonadati</taxon>
        <taxon>Pseudomonadota</taxon>
        <taxon>Alphaproteobacteria</taxon>
        <taxon>Hyphomicrobiales</taxon>
        <taxon>Rhizobiaceae</taxon>
        <taxon>Rhizobium/Agrobacterium group</taxon>
        <taxon>Pseudorhizobium</taxon>
    </lineage>
</organism>